<evidence type="ECO:0000313" key="4">
    <source>
        <dbReference type="Proteomes" id="UP000594260"/>
    </source>
</evidence>
<feature type="region of interest" description="Disordered" evidence="1">
    <location>
        <begin position="64"/>
        <end position="111"/>
    </location>
</feature>
<reference evidence="3" key="1">
    <citation type="submission" date="2021-01" db="UniProtKB">
        <authorList>
            <consortium name="EnsemblMetazoa"/>
        </authorList>
    </citation>
    <scope>IDENTIFICATION</scope>
</reference>
<sequence>MDVQRWRGQLRLVAACVAVAASVSYGIHLWFDKGRQAALKYLLDMHQRLRRELDELRGQVDQMGTIPSQGAFDGTSGQASRNVNNTRPGPTKIIRGSCCEDDGTTQADGVKSDDEEFFEFSEV</sequence>
<feature type="compositionally biased region" description="Polar residues" evidence="1">
    <location>
        <begin position="75"/>
        <end position="88"/>
    </location>
</feature>
<dbReference type="GeneID" id="111253571"/>
<protein>
    <submittedName>
        <fullName evidence="3">Uncharacterized protein</fullName>
    </submittedName>
</protein>
<dbReference type="Proteomes" id="UP000594260">
    <property type="component" value="Unplaced"/>
</dbReference>
<name>A0A7M7MDR4_VARDE</name>
<proteinExistence type="predicted"/>
<dbReference type="RefSeq" id="XP_022668915.1">
    <property type="nucleotide sequence ID" value="XM_022813180.1"/>
</dbReference>
<feature type="transmembrane region" description="Helical" evidence="2">
    <location>
        <begin position="12"/>
        <end position="31"/>
    </location>
</feature>
<dbReference type="EnsemblMetazoa" id="XM_022813180">
    <property type="protein sequence ID" value="XP_022668915"/>
    <property type="gene ID" value="LOC111253571"/>
</dbReference>
<keyword evidence="4" id="KW-1185">Reference proteome</keyword>
<keyword evidence="2" id="KW-1133">Transmembrane helix</keyword>
<keyword evidence="2" id="KW-0472">Membrane</keyword>
<dbReference type="AlphaFoldDB" id="A0A7M7MDR4"/>
<dbReference type="KEGG" id="vde:111253571"/>
<keyword evidence="2" id="KW-0812">Transmembrane</keyword>
<evidence type="ECO:0000313" key="3">
    <source>
        <dbReference type="EnsemblMetazoa" id="XP_022668915"/>
    </source>
</evidence>
<organism evidence="3 4">
    <name type="scientific">Varroa destructor</name>
    <name type="common">Honeybee mite</name>
    <dbReference type="NCBI Taxonomy" id="109461"/>
    <lineage>
        <taxon>Eukaryota</taxon>
        <taxon>Metazoa</taxon>
        <taxon>Ecdysozoa</taxon>
        <taxon>Arthropoda</taxon>
        <taxon>Chelicerata</taxon>
        <taxon>Arachnida</taxon>
        <taxon>Acari</taxon>
        <taxon>Parasitiformes</taxon>
        <taxon>Mesostigmata</taxon>
        <taxon>Gamasina</taxon>
        <taxon>Dermanyssoidea</taxon>
        <taxon>Varroidae</taxon>
        <taxon>Varroa</taxon>
    </lineage>
</organism>
<evidence type="ECO:0000256" key="1">
    <source>
        <dbReference type="SAM" id="MobiDB-lite"/>
    </source>
</evidence>
<evidence type="ECO:0000256" key="2">
    <source>
        <dbReference type="SAM" id="Phobius"/>
    </source>
</evidence>
<dbReference type="InParanoid" id="A0A7M7MDR4"/>
<accession>A0A7M7MDR4</accession>